<dbReference type="EMBL" id="SOAM01000004">
    <property type="protein sequence ID" value="TDS74936.1"/>
    <property type="molecule type" value="Genomic_DNA"/>
</dbReference>
<feature type="region of interest" description="Disordered" evidence="1">
    <location>
        <begin position="142"/>
        <end position="192"/>
    </location>
</feature>
<organism evidence="2 3">
    <name type="scientific">Amnibacterium kyonggiense</name>
    <dbReference type="NCBI Taxonomy" id="595671"/>
    <lineage>
        <taxon>Bacteria</taxon>
        <taxon>Bacillati</taxon>
        <taxon>Actinomycetota</taxon>
        <taxon>Actinomycetes</taxon>
        <taxon>Micrococcales</taxon>
        <taxon>Microbacteriaceae</taxon>
        <taxon>Amnibacterium</taxon>
    </lineage>
</organism>
<dbReference type="AlphaFoldDB" id="A0A4R7FER1"/>
<sequence length="192" mass="20388">MHLTDIEAALGAPASPDRVRGSGVFAWADPDGVVLFIGESSEVHTLMHRHELLRSRVIEALRSRPTAEIPVSGLGSVLARAGGLREACWPVPTAGGRRALRDALVRLAAVLGATPAAQGAESDVWHELREGDATSRRIIESWSQPDHPVQRLVPSARGSESLPEVPAALDPPPARPRPATTAKAARTRAARP</sequence>
<evidence type="ECO:0000313" key="3">
    <source>
        <dbReference type="Proteomes" id="UP000295344"/>
    </source>
</evidence>
<protein>
    <submittedName>
        <fullName evidence="2">Uncharacterized protein</fullName>
    </submittedName>
</protein>
<accession>A0A4R7FER1</accession>
<evidence type="ECO:0000256" key="1">
    <source>
        <dbReference type="SAM" id="MobiDB-lite"/>
    </source>
</evidence>
<gene>
    <name evidence="2" type="ORF">CLV52_3460</name>
</gene>
<dbReference type="Proteomes" id="UP000295344">
    <property type="component" value="Unassembled WGS sequence"/>
</dbReference>
<dbReference type="RefSeq" id="WP_133767594.1">
    <property type="nucleotide sequence ID" value="NZ_BAAARP010000001.1"/>
</dbReference>
<proteinExistence type="predicted"/>
<name>A0A4R7FER1_9MICO</name>
<keyword evidence="3" id="KW-1185">Reference proteome</keyword>
<dbReference type="OrthoDB" id="4350652at2"/>
<reference evidence="2 3" key="1">
    <citation type="submission" date="2019-03" db="EMBL/GenBank/DDBJ databases">
        <title>Genomic Encyclopedia of Archaeal and Bacterial Type Strains, Phase II (KMG-II): from individual species to whole genera.</title>
        <authorList>
            <person name="Goeker M."/>
        </authorList>
    </citation>
    <scope>NUCLEOTIDE SEQUENCE [LARGE SCALE GENOMIC DNA]</scope>
    <source>
        <strain evidence="2 3">DSM 24782</strain>
    </source>
</reference>
<comment type="caution">
    <text evidence="2">The sequence shown here is derived from an EMBL/GenBank/DDBJ whole genome shotgun (WGS) entry which is preliminary data.</text>
</comment>
<evidence type="ECO:0000313" key="2">
    <source>
        <dbReference type="EMBL" id="TDS74936.1"/>
    </source>
</evidence>